<dbReference type="OrthoDB" id="277230at2"/>
<name>A0A2T0TRM3_9ACTN</name>
<gene>
    <name evidence="1" type="ORF">LY71_1091</name>
</gene>
<sequence length="262" mass="29112">MSQDDDPFRLRDAGEASRAVEPSLHVYGPGAVCDTEARGSAAPRNLSRLELVVDATEGFVPLWAEHTTLRWRFQQRSLESFAEPAVAAEALTRLLGLAILGWGAAAPVRFTRDDDAWDFEVSVRDVDRCSPAGCVLARAFFPDAGRHELVIYPRLFDQTEEERVETLVHELGHVFGLRHFFALVREQAWPAEVFGRHEPFTIMNYGSESRLTDADLADLAVLYQEAWSGRLTEVNGTPIRLVRSFNASGADSARLVAMSGRP</sequence>
<keyword evidence="2" id="KW-1185">Reference proteome</keyword>
<dbReference type="EMBL" id="PVTG01000009">
    <property type="protein sequence ID" value="PRY48364.1"/>
    <property type="molecule type" value="Genomic_DNA"/>
</dbReference>
<evidence type="ECO:0000313" key="2">
    <source>
        <dbReference type="Proteomes" id="UP000239210"/>
    </source>
</evidence>
<dbReference type="Proteomes" id="UP000239210">
    <property type="component" value="Unassembled WGS sequence"/>
</dbReference>
<dbReference type="GO" id="GO:0008237">
    <property type="term" value="F:metallopeptidase activity"/>
    <property type="evidence" value="ECO:0007669"/>
    <property type="project" value="InterPro"/>
</dbReference>
<accession>A0A2T0TRM3</accession>
<reference evidence="1 2" key="1">
    <citation type="submission" date="2018-03" db="EMBL/GenBank/DDBJ databases">
        <title>Genomic Encyclopedia of Archaeal and Bacterial Type Strains, Phase II (KMG-II): from individual species to whole genera.</title>
        <authorList>
            <person name="Goeker M."/>
        </authorList>
    </citation>
    <scope>NUCLEOTIDE SEQUENCE [LARGE SCALE GENOMIC DNA]</scope>
    <source>
        <strain evidence="1 2">DSM 45416</strain>
    </source>
</reference>
<evidence type="ECO:0000313" key="1">
    <source>
        <dbReference type="EMBL" id="PRY48364.1"/>
    </source>
</evidence>
<dbReference type="SUPFAM" id="SSF55486">
    <property type="entry name" value="Metalloproteases ('zincins'), catalytic domain"/>
    <property type="match status" value="1"/>
</dbReference>
<dbReference type="Gene3D" id="3.40.390.10">
    <property type="entry name" value="Collagenase (Catalytic Domain)"/>
    <property type="match status" value="1"/>
</dbReference>
<comment type="caution">
    <text evidence="1">The sequence shown here is derived from an EMBL/GenBank/DDBJ whole genome shotgun (WGS) entry which is preliminary data.</text>
</comment>
<evidence type="ECO:0008006" key="3">
    <source>
        <dbReference type="Google" id="ProtNLM"/>
    </source>
</evidence>
<proteinExistence type="predicted"/>
<organism evidence="1 2">
    <name type="scientific">Geodermatophilus tzadiensis</name>
    <dbReference type="NCBI Taxonomy" id="1137988"/>
    <lineage>
        <taxon>Bacteria</taxon>
        <taxon>Bacillati</taxon>
        <taxon>Actinomycetota</taxon>
        <taxon>Actinomycetes</taxon>
        <taxon>Geodermatophilales</taxon>
        <taxon>Geodermatophilaceae</taxon>
        <taxon>Geodermatophilus</taxon>
    </lineage>
</organism>
<dbReference type="AlphaFoldDB" id="A0A2T0TRM3"/>
<dbReference type="InterPro" id="IPR024079">
    <property type="entry name" value="MetalloPept_cat_dom_sf"/>
</dbReference>
<dbReference type="RefSeq" id="WP_106277994.1">
    <property type="nucleotide sequence ID" value="NZ_PVTG01000009.1"/>
</dbReference>
<protein>
    <recommendedName>
        <fullName evidence="3">Matrixin</fullName>
    </recommendedName>
</protein>